<evidence type="ECO:0000313" key="11">
    <source>
        <dbReference type="EMBL" id="OGI76026.1"/>
    </source>
</evidence>
<dbReference type="Gene3D" id="1.10.3090.10">
    <property type="entry name" value="cca-adding enzyme, domain 2"/>
    <property type="match status" value="2"/>
</dbReference>
<comment type="caution">
    <text evidence="11">The sequence shown here is derived from an EMBL/GenBank/DDBJ whole genome shotgun (WGS) entry which is preliminary data.</text>
</comment>
<feature type="region of interest" description="Disordered" evidence="9">
    <location>
        <begin position="544"/>
        <end position="575"/>
    </location>
</feature>
<feature type="compositionally biased region" description="Polar residues" evidence="9">
    <location>
        <begin position="326"/>
        <end position="336"/>
    </location>
</feature>
<evidence type="ECO:0000256" key="6">
    <source>
        <dbReference type="ARBA" id="ARBA00022741"/>
    </source>
</evidence>
<reference evidence="11 12" key="1">
    <citation type="journal article" date="2016" name="Nat. Commun.">
        <title>Thousands of microbial genomes shed light on interconnected biogeochemical processes in an aquifer system.</title>
        <authorList>
            <person name="Anantharaman K."/>
            <person name="Brown C.T."/>
            <person name="Hug L.A."/>
            <person name="Sharon I."/>
            <person name="Castelle C.J."/>
            <person name="Probst A.J."/>
            <person name="Thomas B.C."/>
            <person name="Singh A."/>
            <person name="Wilkins M.J."/>
            <person name="Karaoz U."/>
            <person name="Brodie E.L."/>
            <person name="Williams K.H."/>
            <person name="Hubbard S.S."/>
            <person name="Banfield J.F."/>
        </authorList>
    </citation>
    <scope>NUCLEOTIDE SEQUENCE [LARGE SCALE GENOMIC DNA]</scope>
</reference>
<keyword evidence="2 8" id="KW-0808">Transferase</keyword>
<dbReference type="AlphaFoldDB" id="A0A1F6W2M6"/>
<dbReference type="InterPro" id="IPR003607">
    <property type="entry name" value="HD/PDEase_dom"/>
</dbReference>
<evidence type="ECO:0000256" key="8">
    <source>
        <dbReference type="RuleBase" id="RU003953"/>
    </source>
</evidence>
<evidence type="ECO:0000313" key="12">
    <source>
        <dbReference type="Proteomes" id="UP000179275"/>
    </source>
</evidence>
<evidence type="ECO:0000256" key="3">
    <source>
        <dbReference type="ARBA" id="ARBA00022694"/>
    </source>
</evidence>
<keyword evidence="3" id="KW-0819">tRNA processing</keyword>
<dbReference type="InterPro" id="IPR032828">
    <property type="entry name" value="PolyA_RNA-bd"/>
</dbReference>
<evidence type="ECO:0000259" key="10">
    <source>
        <dbReference type="SMART" id="SM00471"/>
    </source>
</evidence>
<evidence type="ECO:0000256" key="4">
    <source>
        <dbReference type="ARBA" id="ARBA00022695"/>
    </source>
</evidence>
<accession>A0A1F6W2M6</accession>
<dbReference type="SUPFAM" id="SSF81301">
    <property type="entry name" value="Nucleotidyltransferase"/>
    <property type="match status" value="1"/>
</dbReference>
<keyword evidence="6" id="KW-0547">Nucleotide-binding</keyword>
<keyword evidence="8" id="KW-0694">RNA-binding</keyword>
<dbReference type="CDD" id="cd05398">
    <property type="entry name" value="NT_ClassII-CCAase"/>
    <property type="match status" value="1"/>
</dbReference>
<dbReference type="InterPro" id="IPR006675">
    <property type="entry name" value="HDIG_dom"/>
</dbReference>
<dbReference type="InterPro" id="IPR006674">
    <property type="entry name" value="HD_domain"/>
</dbReference>
<dbReference type="CDD" id="cd00077">
    <property type="entry name" value="HDc"/>
    <property type="match status" value="1"/>
</dbReference>
<dbReference type="GO" id="GO:0000166">
    <property type="term" value="F:nucleotide binding"/>
    <property type="evidence" value="ECO:0007669"/>
    <property type="project" value="UniProtKB-KW"/>
</dbReference>
<evidence type="ECO:0000256" key="2">
    <source>
        <dbReference type="ARBA" id="ARBA00022679"/>
    </source>
</evidence>
<keyword evidence="4" id="KW-0548">Nucleotidyltransferase</keyword>
<comment type="similarity">
    <text evidence="8">Belongs to the tRNA nucleotidyltransferase/poly(A) polymerase family.</text>
</comment>
<comment type="cofactor">
    <cofactor evidence="1">
        <name>Mg(2+)</name>
        <dbReference type="ChEBI" id="CHEBI:18420"/>
    </cofactor>
</comment>
<proteinExistence type="inferred from homology"/>
<gene>
    <name evidence="11" type="ORF">A3C67_01500</name>
</gene>
<dbReference type="EMBL" id="MFUG01000013">
    <property type="protein sequence ID" value="OGI76026.1"/>
    <property type="molecule type" value="Genomic_DNA"/>
</dbReference>
<organism evidence="11 12">
    <name type="scientific">Candidatus Nomurabacteria bacterium RIFCSPHIGHO2_02_FULL_42_19</name>
    <dbReference type="NCBI Taxonomy" id="1801756"/>
    <lineage>
        <taxon>Bacteria</taxon>
        <taxon>Candidatus Nomuraibacteriota</taxon>
    </lineage>
</organism>
<dbReference type="Pfam" id="PF12627">
    <property type="entry name" value="PolyA_pol_RNAbd"/>
    <property type="match status" value="1"/>
</dbReference>
<protein>
    <recommendedName>
        <fullName evidence="10">HD/PDEase domain-containing protein</fullName>
    </recommendedName>
</protein>
<dbReference type="GO" id="GO:0000049">
    <property type="term" value="F:tRNA binding"/>
    <property type="evidence" value="ECO:0007669"/>
    <property type="project" value="TreeGrafter"/>
</dbReference>
<feature type="region of interest" description="Disordered" evidence="9">
    <location>
        <begin position="322"/>
        <end position="362"/>
    </location>
</feature>
<dbReference type="InterPro" id="IPR002646">
    <property type="entry name" value="PolA_pol_head_dom"/>
</dbReference>
<evidence type="ECO:0000256" key="9">
    <source>
        <dbReference type="SAM" id="MobiDB-lite"/>
    </source>
</evidence>
<dbReference type="Pfam" id="PF01966">
    <property type="entry name" value="HD"/>
    <property type="match status" value="1"/>
</dbReference>
<name>A0A1F6W2M6_9BACT</name>
<dbReference type="InterPro" id="IPR043519">
    <property type="entry name" value="NT_sf"/>
</dbReference>
<dbReference type="STRING" id="1801756.A3C67_01500"/>
<dbReference type="GO" id="GO:0008033">
    <property type="term" value="P:tRNA processing"/>
    <property type="evidence" value="ECO:0007669"/>
    <property type="project" value="UniProtKB-KW"/>
</dbReference>
<evidence type="ECO:0000256" key="5">
    <source>
        <dbReference type="ARBA" id="ARBA00022723"/>
    </source>
</evidence>
<dbReference type="Pfam" id="PF01743">
    <property type="entry name" value="PolyA_pol"/>
    <property type="match status" value="2"/>
</dbReference>
<dbReference type="PANTHER" id="PTHR46173">
    <property type="entry name" value="CCA TRNA NUCLEOTIDYLTRANSFERASE 1, MITOCHONDRIAL"/>
    <property type="match status" value="1"/>
</dbReference>
<evidence type="ECO:0000256" key="1">
    <source>
        <dbReference type="ARBA" id="ARBA00001946"/>
    </source>
</evidence>
<feature type="compositionally biased region" description="Basic and acidic residues" evidence="9">
    <location>
        <begin position="548"/>
        <end position="558"/>
    </location>
</feature>
<dbReference type="InterPro" id="IPR050264">
    <property type="entry name" value="Bact_CCA-adding_enz_type3_sf"/>
</dbReference>
<dbReference type="SUPFAM" id="SSF81891">
    <property type="entry name" value="Poly A polymerase C-terminal region-like"/>
    <property type="match status" value="1"/>
</dbReference>
<dbReference type="Gene3D" id="1.10.246.80">
    <property type="match status" value="1"/>
</dbReference>
<keyword evidence="5" id="KW-0479">Metal-binding</keyword>
<evidence type="ECO:0000256" key="7">
    <source>
        <dbReference type="ARBA" id="ARBA00022842"/>
    </source>
</evidence>
<dbReference type="NCBIfam" id="TIGR00277">
    <property type="entry name" value="HDIG"/>
    <property type="match status" value="1"/>
</dbReference>
<feature type="domain" description="HD/PDEase" evidence="10">
    <location>
        <begin position="285"/>
        <end position="469"/>
    </location>
</feature>
<dbReference type="PANTHER" id="PTHR46173:SF1">
    <property type="entry name" value="CCA TRNA NUCLEOTIDYLTRANSFERASE 1, MITOCHONDRIAL"/>
    <property type="match status" value="1"/>
</dbReference>
<dbReference type="Gene3D" id="3.30.460.10">
    <property type="entry name" value="Beta Polymerase, domain 2"/>
    <property type="match status" value="1"/>
</dbReference>
<keyword evidence="7" id="KW-0460">Magnesium</keyword>
<dbReference type="SMART" id="SM00471">
    <property type="entry name" value="HDc"/>
    <property type="match status" value="1"/>
</dbReference>
<dbReference type="Proteomes" id="UP000179275">
    <property type="component" value="Unassembled WGS sequence"/>
</dbReference>
<dbReference type="GO" id="GO:0016779">
    <property type="term" value="F:nucleotidyltransferase activity"/>
    <property type="evidence" value="ECO:0007669"/>
    <property type="project" value="UniProtKB-KW"/>
</dbReference>
<sequence length="575" mass="65429">MDISKNLISKIPKEVSHVTGTLEKAGFEAYLVGGCVRDLVMSQILKNEGDREPKDWDVATNAVPEQIVGLFEKTIYENAFGTVLVIVPSFDLAQDVPRETPVKNVIRETLDPRTSQLEPNFQIEVTPYRVEAKYSDFRHPDEVKFSTKLEDDLKRRDFTVNALALDHKGHLVDLFNGLKDIEAKILRTVGEANNRFKEDALRMLRAVRLSCQLDFSVSYETTESILKNTDLIKKISLERIHDELVKIILSPNPSTGIVMLEKFGLLKNIIPELLESIGCEQLGEHIYDVWEHLLHALQHAADKKWPQEVRLAALFHDIGKPRTKRQGIQTERNSSVFLHPPGGTFRQKNSSPSNRELEKNSADGRVQPMVGEMSKNFSQAKPTFYGHEVVGARMAKKIMERLKFPKKEIELVEKLVRNHMFFSDTEKITLSAVRRIITKVGKENIWLLMNVRECDRVGMKKKETPYRLRKYFAMIEEALRDPISVGALKINGNFMKENLGIAPGPRMGWILHALLEEVLDDPKKNTEEHLSELAKSLNGLPDGALKALGERGKSKKEELEEEEVAKLHSKHGVRK</sequence>
<dbReference type="GO" id="GO:0046872">
    <property type="term" value="F:metal ion binding"/>
    <property type="evidence" value="ECO:0007669"/>
    <property type="project" value="UniProtKB-KW"/>
</dbReference>